<sequence length="190" mass="22198">MVSLFKALMMIGFEHVAPRTLQRGEVTIIVHYKGYDVKWEIFTPFGSATYHSQKAALHGLVLRLAISKEELEYLASLGLEYAKEELENYEKTMKRIEAGGQRAIREYLKSLEGEKRDRNLKSIERQFLRQVIYPELEKILEENGYRCPICGRLMLEVSQFYSHLKTSPIRTLDHKEFLKRIQDNITNSTP</sequence>
<dbReference type="GeneID" id="92354962"/>
<evidence type="ECO:0008006" key="3">
    <source>
        <dbReference type="Google" id="ProtNLM"/>
    </source>
</evidence>
<evidence type="ECO:0000256" key="1">
    <source>
        <dbReference type="SAM" id="Coils"/>
    </source>
</evidence>
<dbReference type="AlphaFoldDB" id="A0AAT9GTP2"/>
<name>A0AAT9GTP2_9CREN</name>
<dbReference type="EMBL" id="AP031322">
    <property type="protein sequence ID" value="BFH74070.1"/>
    <property type="molecule type" value="Genomic_DNA"/>
</dbReference>
<proteinExistence type="predicted"/>
<feature type="coiled-coil region" evidence="1">
    <location>
        <begin position="79"/>
        <end position="106"/>
    </location>
</feature>
<evidence type="ECO:0000313" key="2">
    <source>
        <dbReference type="EMBL" id="BFH74070.1"/>
    </source>
</evidence>
<accession>A0AAT9GTP2</accession>
<reference evidence="2" key="1">
    <citation type="submission" date="2024-03" db="EMBL/GenBank/DDBJ databases">
        <title>Complete genome sequence of Sulfurisphaera javensis strain KD-1.</title>
        <authorList>
            <person name="Sakai H."/>
            <person name="Nur N."/>
            <person name="Suwanto A."/>
            <person name="Kurosawa N."/>
        </authorList>
    </citation>
    <scope>NUCLEOTIDE SEQUENCE</scope>
    <source>
        <strain evidence="2">KD-1</strain>
    </source>
</reference>
<gene>
    <name evidence="2" type="ORF">SJAV_20140</name>
</gene>
<keyword evidence="1" id="KW-0175">Coiled coil</keyword>
<dbReference type="RefSeq" id="WP_369609613.1">
    <property type="nucleotide sequence ID" value="NZ_AP031322.1"/>
</dbReference>
<protein>
    <recommendedName>
        <fullName evidence="3">C2H2-type domain-containing protein</fullName>
    </recommendedName>
</protein>
<organism evidence="2">
    <name type="scientific">Sulfurisphaera javensis</name>
    <dbReference type="NCBI Taxonomy" id="2049879"/>
    <lineage>
        <taxon>Archaea</taxon>
        <taxon>Thermoproteota</taxon>
        <taxon>Thermoprotei</taxon>
        <taxon>Sulfolobales</taxon>
        <taxon>Sulfolobaceae</taxon>
        <taxon>Sulfurisphaera</taxon>
    </lineage>
</organism>
<dbReference type="KEGG" id="sjv:SJAV_20140"/>